<dbReference type="AlphaFoldDB" id="A0A4P9ZA68"/>
<gene>
    <name evidence="2" type="ORF">METBISCDRAFT_24881</name>
</gene>
<evidence type="ECO:0000256" key="1">
    <source>
        <dbReference type="SAM" id="MobiDB-lite"/>
    </source>
</evidence>
<name>A0A4P9ZA68_9ASCO</name>
<feature type="compositionally biased region" description="Basic and acidic residues" evidence="1">
    <location>
        <begin position="54"/>
        <end position="65"/>
    </location>
</feature>
<dbReference type="Proteomes" id="UP000268321">
    <property type="component" value="Unassembled WGS sequence"/>
</dbReference>
<keyword evidence="3" id="KW-1185">Reference proteome</keyword>
<evidence type="ECO:0000313" key="2">
    <source>
        <dbReference type="EMBL" id="RKP28690.1"/>
    </source>
</evidence>
<feature type="non-terminal residue" evidence="2">
    <location>
        <position position="1"/>
    </location>
</feature>
<reference evidence="3" key="1">
    <citation type="journal article" date="2018" name="Nat. Microbiol.">
        <title>Leveraging single-cell genomics to expand the fungal tree of life.</title>
        <authorList>
            <person name="Ahrendt S.R."/>
            <person name="Quandt C.A."/>
            <person name="Ciobanu D."/>
            <person name="Clum A."/>
            <person name="Salamov A."/>
            <person name="Andreopoulos B."/>
            <person name="Cheng J.F."/>
            <person name="Woyke T."/>
            <person name="Pelin A."/>
            <person name="Henrissat B."/>
            <person name="Reynolds N.K."/>
            <person name="Benny G.L."/>
            <person name="Smith M.E."/>
            <person name="James T.Y."/>
            <person name="Grigoriev I.V."/>
        </authorList>
    </citation>
    <scope>NUCLEOTIDE SEQUENCE [LARGE SCALE GENOMIC DNA]</scope>
    <source>
        <strain evidence="3">Baker2002</strain>
    </source>
</reference>
<proteinExistence type="predicted"/>
<accession>A0A4P9ZA68</accession>
<evidence type="ECO:0000313" key="3">
    <source>
        <dbReference type="Proteomes" id="UP000268321"/>
    </source>
</evidence>
<sequence>GGQLVGYKNQKISPEKEHYVNDRKERQRRGRAGARGGRGEKGQGTNAGLQRGWVTEERRAGRGAERGNAGMEGRGSESGVCVPGWAVERGREEGVVEDSSRRGTWRDPRSVLERWNSLNGIADLQLFRLASSVAVATGAGPIPETNSVWKQHHQKIGKVI</sequence>
<dbReference type="EMBL" id="ML004678">
    <property type="protein sequence ID" value="RKP28690.1"/>
    <property type="molecule type" value="Genomic_DNA"/>
</dbReference>
<feature type="region of interest" description="Disordered" evidence="1">
    <location>
        <begin position="1"/>
        <end position="81"/>
    </location>
</feature>
<protein>
    <submittedName>
        <fullName evidence="2">Uncharacterized protein</fullName>
    </submittedName>
</protein>
<feature type="compositionally biased region" description="Basic and acidic residues" evidence="1">
    <location>
        <begin position="13"/>
        <end position="25"/>
    </location>
</feature>
<organism evidence="2 3">
    <name type="scientific">Metschnikowia bicuspidata</name>
    <dbReference type="NCBI Taxonomy" id="27322"/>
    <lineage>
        <taxon>Eukaryota</taxon>
        <taxon>Fungi</taxon>
        <taxon>Dikarya</taxon>
        <taxon>Ascomycota</taxon>
        <taxon>Saccharomycotina</taxon>
        <taxon>Pichiomycetes</taxon>
        <taxon>Metschnikowiaceae</taxon>
        <taxon>Metschnikowia</taxon>
    </lineage>
</organism>